<protein>
    <recommendedName>
        <fullName evidence="3">C2H2-type domain-containing protein</fullName>
    </recommendedName>
</protein>
<keyword evidence="1" id="KW-0862">Zinc</keyword>
<dbReference type="Proteomes" id="UP001626550">
    <property type="component" value="Unassembled WGS sequence"/>
</dbReference>
<feature type="compositionally biased region" description="Polar residues" evidence="2">
    <location>
        <begin position="83"/>
        <end position="95"/>
    </location>
</feature>
<sequence length="484" mass="55776">MNAGFVNCKLKHCSSMSQHSHCILWPMCNYMVENGEMEQHTQELITHMRIHDSGLEIPPKALLQPLDFQPGRQTTPTVAAVQSPRTVTECSQPSATAEEQNSNQEEAEYEDDNESRNSNNGDCETSETHKLFMDSVLAPRRRGRPPKHKRDVKVPHPNMEEDLVLDDNLEENLTREMFQQTENLPDERMRNVVCGVKLYPAEGPACVDTKCPFFEPMQEHYHCLRARCYLASQSLVSINLHRKEFHAHLSIDQGFEHFDRSIDCRRKTCHNNRLNRHYHCIRPGCDYSFVRYSTMQQHARRHDEVNATYERKNGYFSPVSIATAMKAKSLQAKKRRLQESKDTNSVNSSSQESEKGTLDPLPPPVSSSGLNLSNGFNFNPFEEMRKLQESQQSMPNLLRNLLPFWRPTINGMNQQPIASEEPFLKDSLYPNNHESLIKLFSSDAISQLLNPCTSKSFEFTSNYSNDHHDQMETEDNDREAENRK</sequence>
<feature type="region of interest" description="Disordered" evidence="2">
    <location>
        <begin position="330"/>
        <end position="366"/>
    </location>
</feature>
<dbReference type="InterPro" id="IPR013087">
    <property type="entry name" value="Znf_C2H2_type"/>
</dbReference>
<comment type="caution">
    <text evidence="4">The sequence shown here is derived from an EMBL/GenBank/DDBJ whole genome shotgun (WGS) entry which is preliminary data.</text>
</comment>
<gene>
    <name evidence="4" type="ORF">Ciccas_002692</name>
</gene>
<dbReference type="PROSITE" id="PS50157">
    <property type="entry name" value="ZINC_FINGER_C2H2_2"/>
    <property type="match status" value="1"/>
</dbReference>
<evidence type="ECO:0000259" key="3">
    <source>
        <dbReference type="PROSITE" id="PS50157"/>
    </source>
</evidence>
<keyword evidence="1" id="KW-0863">Zinc-finger</keyword>
<keyword evidence="5" id="KW-1185">Reference proteome</keyword>
<keyword evidence="1" id="KW-0479">Metal-binding</keyword>
<accession>A0ABD2QHI5</accession>
<reference evidence="4 5" key="1">
    <citation type="submission" date="2024-11" db="EMBL/GenBank/DDBJ databases">
        <title>Adaptive evolution of stress response genes in parasites aligns with host niche diversity.</title>
        <authorList>
            <person name="Hahn C."/>
            <person name="Resl P."/>
        </authorList>
    </citation>
    <scope>NUCLEOTIDE SEQUENCE [LARGE SCALE GENOMIC DNA]</scope>
    <source>
        <strain evidence="4">EGGRZ-B1_66</strain>
        <tissue evidence="4">Body</tissue>
    </source>
</reference>
<feature type="domain" description="C2H2-type" evidence="3">
    <location>
        <begin position="278"/>
        <end position="307"/>
    </location>
</feature>
<evidence type="ECO:0000313" key="5">
    <source>
        <dbReference type="Proteomes" id="UP001626550"/>
    </source>
</evidence>
<dbReference type="AlphaFoldDB" id="A0ABD2QHI5"/>
<dbReference type="SMART" id="SM00355">
    <property type="entry name" value="ZnF_C2H2"/>
    <property type="match status" value="2"/>
</dbReference>
<dbReference type="InterPro" id="IPR040373">
    <property type="entry name" value="CASZ1"/>
</dbReference>
<proteinExistence type="predicted"/>
<evidence type="ECO:0000256" key="1">
    <source>
        <dbReference type="PROSITE-ProRule" id="PRU00042"/>
    </source>
</evidence>
<organism evidence="4 5">
    <name type="scientific">Cichlidogyrus casuarinus</name>
    <dbReference type="NCBI Taxonomy" id="1844966"/>
    <lineage>
        <taxon>Eukaryota</taxon>
        <taxon>Metazoa</taxon>
        <taxon>Spiralia</taxon>
        <taxon>Lophotrochozoa</taxon>
        <taxon>Platyhelminthes</taxon>
        <taxon>Monogenea</taxon>
        <taxon>Monopisthocotylea</taxon>
        <taxon>Dactylogyridea</taxon>
        <taxon>Ancyrocephalidae</taxon>
        <taxon>Cichlidogyrus</taxon>
    </lineage>
</organism>
<feature type="region of interest" description="Disordered" evidence="2">
    <location>
        <begin position="462"/>
        <end position="484"/>
    </location>
</feature>
<feature type="region of interest" description="Disordered" evidence="2">
    <location>
        <begin position="67"/>
        <end position="154"/>
    </location>
</feature>
<dbReference type="GO" id="GO:0008270">
    <property type="term" value="F:zinc ion binding"/>
    <property type="evidence" value="ECO:0007669"/>
    <property type="project" value="UniProtKB-KW"/>
</dbReference>
<evidence type="ECO:0000256" key="2">
    <source>
        <dbReference type="SAM" id="MobiDB-lite"/>
    </source>
</evidence>
<evidence type="ECO:0000313" key="4">
    <source>
        <dbReference type="EMBL" id="KAL3318652.1"/>
    </source>
</evidence>
<dbReference type="EMBL" id="JBJKFK010000219">
    <property type="protein sequence ID" value="KAL3318652.1"/>
    <property type="molecule type" value="Genomic_DNA"/>
</dbReference>
<dbReference type="PANTHER" id="PTHR12451">
    <property type="entry name" value="TRANSCRIPTION FACTOR CASTOR PROTEIN MING -RELATED"/>
    <property type="match status" value="1"/>
</dbReference>
<dbReference type="PANTHER" id="PTHR12451:SF0">
    <property type="entry name" value="ZINC FINGER PROTEIN CASTOR HOMOLOG 1"/>
    <property type="match status" value="1"/>
</dbReference>
<dbReference type="PROSITE" id="PS00028">
    <property type="entry name" value="ZINC_FINGER_C2H2_1"/>
    <property type="match status" value="1"/>
</dbReference>
<name>A0ABD2QHI5_9PLAT</name>
<feature type="compositionally biased region" description="Basic residues" evidence="2">
    <location>
        <begin position="139"/>
        <end position="151"/>
    </location>
</feature>